<dbReference type="AlphaFoldDB" id="A0AA37F228"/>
<keyword evidence="5" id="KW-0802">TPR repeat</keyword>
<feature type="compositionally biased region" description="Basic and acidic residues" evidence="7">
    <location>
        <begin position="923"/>
        <end position="943"/>
    </location>
</feature>
<dbReference type="Pfam" id="PF13424">
    <property type="entry name" value="TPR_12"/>
    <property type="match status" value="1"/>
</dbReference>
<evidence type="ECO:0000256" key="3">
    <source>
        <dbReference type="ARBA" id="ARBA00023125"/>
    </source>
</evidence>
<dbReference type="InterPro" id="IPR041664">
    <property type="entry name" value="AAA_16"/>
</dbReference>
<gene>
    <name evidence="9" type="primary">afsR</name>
    <name evidence="9" type="ORF">GCM10010126_02030</name>
</gene>
<evidence type="ECO:0000256" key="2">
    <source>
        <dbReference type="ARBA" id="ARBA00023015"/>
    </source>
</evidence>
<evidence type="ECO:0000313" key="9">
    <source>
        <dbReference type="EMBL" id="GGK45971.1"/>
    </source>
</evidence>
<dbReference type="GO" id="GO:0006355">
    <property type="term" value="P:regulation of DNA-templated transcription"/>
    <property type="evidence" value="ECO:0007669"/>
    <property type="project" value="InterPro"/>
</dbReference>
<dbReference type="CDD" id="cd15831">
    <property type="entry name" value="BTAD"/>
    <property type="match status" value="1"/>
</dbReference>
<dbReference type="Proteomes" id="UP000627984">
    <property type="component" value="Unassembled WGS sequence"/>
</dbReference>
<name>A0AA37F228_9ACTN</name>
<dbReference type="SMART" id="SM01043">
    <property type="entry name" value="BTAD"/>
    <property type="match status" value="1"/>
</dbReference>
<dbReference type="Pfam" id="PF03704">
    <property type="entry name" value="BTAD"/>
    <property type="match status" value="1"/>
</dbReference>
<protein>
    <submittedName>
        <fullName evidence="9">Regulatory protein AfsR</fullName>
    </submittedName>
</protein>
<dbReference type="GO" id="GO:0003677">
    <property type="term" value="F:DNA binding"/>
    <property type="evidence" value="ECO:0007669"/>
    <property type="project" value="UniProtKB-UniRule"/>
</dbReference>
<dbReference type="RefSeq" id="WP_191893047.1">
    <property type="nucleotide sequence ID" value="NZ_BMQD01000001.1"/>
</dbReference>
<dbReference type="SUPFAM" id="SSF48452">
    <property type="entry name" value="TPR-like"/>
    <property type="match status" value="3"/>
</dbReference>
<dbReference type="SMART" id="SM00028">
    <property type="entry name" value="TPR"/>
    <property type="match status" value="6"/>
</dbReference>
<dbReference type="InterPro" id="IPR016032">
    <property type="entry name" value="Sig_transdc_resp-reg_C-effctor"/>
</dbReference>
<dbReference type="SUPFAM" id="SSF46894">
    <property type="entry name" value="C-terminal effector domain of the bipartite response regulators"/>
    <property type="match status" value="1"/>
</dbReference>
<dbReference type="InterPro" id="IPR003593">
    <property type="entry name" value="AAA+_ATPase"/>
</dbReference>
<dbReference type="InterPro" id="IPR011990">
    <property type="entry name" value="TPR-like_helical_dom_sf"/>
</dbReference>
<evidence type="ECO:0000256" key="6">
    <source>
        <dbReference type="PROSITE-ProRule" id="PRU01091"/>
    </source>
</evidence>
<dbReference type="SMART" id="SM00862">
    <property type="entry name" value="Trans_reg_C"/>
    <property type="match status" value="1"/>
</dbReference>
<comment type="similarity">
    <text evidence="1">Belongs to the AfsR/DnrI/RedD regulatory family.</text>
</comment>
<proteinExistence type="inferred from homology"/>
<feature type="repeat" description="TPR" evidence="5">
    <location>
        <begin position="809"/>
        <end position="842"/>
    </location>
</feature>
<dbReference type="SMART" id="SM00382">
    <property type="entry name" value="AAA"/>
    <property type="match status" value="1"/>
</dbReference>
<dbReference type="EMBL" id="BMQD01000001">
    <property type="protein sequence ID" value="GGK45971.1"/>
    <property type="molecule type" value="Genomic_DNA"/>
</dbReference>
<reference evidence="9" key="1">
    <citation type="journal article" date="2014" name="Int. J. Syst. Evol. Microbiol.">
        <title>Complete genome sequence of Corynebacterium casei LMG S-19264T (=DSM 44701T), isolated from a smear-ripened cheese.</title>
        <authorList>
            <consortium name="US DOE Joint Genome Institute (JGI-PGF)"/>
            <person name="Walter F."/>
            <person name="Albersmeier A."/>
            <person name="Kalinowski J."/>
            <person name="Ruckert C."/>
        </authorList>
    </citation>
    <scope>NUCLEOTIDE SEQUENCE</scope>
    <source>
        <strain evidence="9">JCM 3093</strain>
    </source>
</reference>
<evidence type="ECO:0000256" key="4">
    <source>
        <dbReference type="ARBA" id="ARBA00023163"/>
    </source>
</evidence>
<keyword evidence="4" id="KW-0804">Transcription</keyword>
<keyword evidence="2" id="KW-0805">Transcription regulation</keyword>
<dbReference type="Gene3D" id="1.10.10.10">
    <property type="entry name" value="Winged helix-like DNA-binding domain superfamily/Winged helix DNA-binding domain"/>
    <property type="match status" value="1"/>
</dbReference>
<evidence type="ECO:0000256" key="5">
    <source>
        <dbReference type="PROSITE-ProRule" id="PRU00339"/>
    </source>
</evidence>
<dbReference type="SUPFAM" id="SSF52540">
    <property type="entry name" value="P-loop containing nucleoside triphosphate hydrolases"/>
    <property type="match status" value="1"/>
</dbReference>
<evidence type="ECO:0000259" key="8">
    <source>
        <dbReference type="PROSITE" id="PS51755"/>
    </source>
</evidence>
<feature type="region of interest" description="Disordered" evidence="7">
    <location>
        <begin position="923"/>
        <end position="964"/>
    </location>
</feature>
<feature type="region of interest" description="Disordered" evidence="7">
    <location>
        <begin position="245"/>
        <end position="275"/>
    </location>
</feature>
<dbReference type="InterPro" id="IPR027417">
    <property type="entry name" value="P-loop_NTPase"/>
</dbReference>
<dbReference type="PRINTS" id="PR00364">
    <property type="entry name" value="DISEASERSIST"/>
</dbReference>
<dbReference type="InterPro" id="IPR019734">
    <property type="entry name" value="TPR_rpt"/>
</dbReference>
<comment type="caution">
    <text evidence="9">The sequence shown here is derived from an EMBL/GenBank/DDBJ whole genome shotgun (WGS) entry which is preliminary data.</text>
</comment>
<dbReference type="Gene3D" id="1.25.40.10">
    <property type="entry name" value="Tetratricopeptide repeat domain"/>
    <property type="match status" value="2"/>
</dbReference>
<keyword evidence="3 6" id="KW-0238">DNA-binding</keyword>
<dbReference type="InterPro" id="IPR001867">
    <property type="entry name" value="OmpR/PhoB-type_DNA-bd"/>
</dbReference>
<dbReference type="Pfam" id="PF00486">
    <property type="entry name" value="Trans_reg_C"/>
    <property type="match status" value="1"/>
</dbReference>
<feature type="DNA-binding region" description="OmpR/PhoB-type" evidence="6">
    <location>
        <begin position="1"/>
        <end position="95"/>
    </location>
</feature>
<evidence type="ECO:0000256" key="7">
    <source>
        <dbReference type="SAM" id="MobiDB-lite"/>
    </source>
</evidence>
<accession>A0AA37F228</accession>
<feature type="domain" description="OmpR/PhoB-type" evidence="8">
    <location>
        <begin position="1"/>
        <end position="95"/>
    </location>
</feature>
<evidence type="ECO:0000256" key="1">
    <source>
        <dbReference type="ARBA" id="ARBA00005820"/>
    </source>
</evidence>
<dbReference type="Gene3D" id="3.40.50.300">
    <property type="entry name" value="P-loop containing nucleotide triphosphate hydrolases"/>
    <property type="match status" value="1"/>
</dbReference>
<dbReference type="Pfam" id="PF13191">
    <property type="entry name" value="AAA_16"/>
    <property type="match status" value="1"/>
</dbReference>
<dbReference type="PROSITE" id="PS51755">
    <property type="entry name" value="OMPR_PHOB"/>
    <property type="match status" value="1"/>
</dbReference>
<dbReference type="PANTHER" id="PTHR35807">
    <property type="entry name" value="TRANSCRIPTIONAL REGULATOR REDD-RELATED"/>
    <property type="match status" value="1"/>
</dbReference>
<dbReference type="InterPro" id="IPR036388">
    <property type="entry name" value="WH-like_DNA-bd_sf"/>
</dbReference>
<dbReference type="InterPro" id="IPR051677">
    <property type="entry name" value="AfsR-DnrI-RedD_regulator"/>
</dbReference>
<dbReference type="PROSITE" id="PS50005">
    <property type="entry name" value="TPR"/>
    <property type="match status" value="1"/>
</dbReference>
<evidence type="ECO:0000313" key="10">
    <source>
        <dbReference type="Proteomes" id="UP000627984"/>
    </source>
</evidence>
<sequence length="964" mass="105322">MRFSVLGVLTVRHADGGFVPVRRRKHRQLLAALLLRANTPVSGGHLTESLWDAAPPPSAEQNLKTYVHTLRKLLSPDDPRSAPITTHGAGYLITLRPDELDVLVFQDLVRRGRRAAREGDLETACRCFEQALGLWRGDALQDAGGSRVLDRAADHLTEERLSVLEELAELQLHLGRNAEAVSRLRAAAAGHPLRERLQRQLMLGLHRSGDRAGALDAYQRFRKALVTETGLDPGRDIQELHRRILTSGSGPAPPASDRASRPAEPRPAPPRQLPRDLAGFVGRAEELVRLRSLLAPWDGGPPHHVVAITGPPGSGKSALAVRAAHAVGRDFPDGWLYTNLHGATPGLRRLEPLEVLGRFLRDLGVSPQAVPDDVDGAAALWRTRLDGRRVLVVLDDAADLAQIRPLLSVPVGSAILVTSRESFALVDDCARVRIGELLRTEASAMFAKLIGAGRAAEDVRATGRLIELCGRLPLAVGIAGARLANRPRWTVADLVERLEDERRRLHELEAGDLAVRSSLAVSYDLLAGGAHPLDRLAARTLRMLGVLQVADVTPLMVAALLGGPAEEAERAMERLVDAHLAECDEPGRYRLHDLVRLFARERAALQDPEETTAALNRVLDFYTATAVLAGTLLRYPSHGLPEIDLHAVPAPLTSREQAYEWMEEERANLLSAASQAMASPGERTVRLGAALAIRLHWHLLYGHHVSYMLTVNQRMLEAARRLGDRSIEALAHNHTGVALCARLQLPESVAHFERHLAISRELGNAHGEQRALGGLARSCFEMGRYEEAVGHAEAQRVIARRIGHSSGEYYALGIIGEAYHRLGRFDQALAVLEKSLSLSRRDGNVYQQGSELEALGELHLSRGEPALAKSAFTDALDCVRTIRMVAMESYLLLGLARSCRLLGELDQAAAHAWQAVETSRGLRDSNTEKKALAEHAAIEEARRSSPRRAGPPQAGDPERLRLAR</sequence>
<dbReference type="GO" id="GO:0000160">
    <property type="term" value="P:phosphorelay signal transduction system"/>
    <property type="evidence" value="ECO:0007669"/>
    <property type="project" value="InterPro"/>
</dbReference>
<dbReference type="InterPro" id="IPR005158">
    <property type="entry name" value="BTAD"/>
</dbReference>
<organism evidence="9 10">
    <name type="scientific">Planomonospora parontospora</name>
    <dbReference type="NCBI Taxonomy" id="58119"/>
    <lineage>
        <taxon>Bacteria</taxon>
        <taxon>Bacillati</taxon>
        <taxon>Actinomycetota</taxon>
        <taxon>Actinomycetes</taxon>
        <taxon>Streptosporangiales</taxon>
        <taxon>Streptosporangiaceae</taxon>
        <taxon>Planomonospora</taxon>
    </lineage>
</organism>
<reference evidence="9" key="2">
    <citation type="submission" date="2022-09" db="EMBL/GenBank/DDBJ databases">
        <authorList>
            <person name="Sun Q."/>
            <person name="Ohkuma M."/>
        </authorList>
    </citation>
    <scope>NUCLEOTIDE SEQUENCE</scope>
    <source>
        <strain evidence="9">JCM 3093</strain>
    </source>
</reference>
<dbReference type="PANTHER" id="PTHR35807:SF1">
    <property type="entry name" value="TRANSCRIPTIONAL REGULATOR REDD"/>
    <property type="match status" value="1"/>
</dbReference>